<reference evidence="1" key="1">
    <citation type="submission" date="2021-04" db="EMBL/GenBank/DDBJ databases">
        <title>Phylogenetic analysis of Acidobacteriaceae.</title>
        <authorList>
            <person name="Qiu L."/>
            <person name="Zhang Q."/>
        </authorList>
    </citation>
    <scope>NUCLEOTIDE SEQUENCE</scope>
    <source>
        <strain evidence="1">DSM 25168</strain>
    </source>
</reference>
<sequence length="379" mass="38216">MTEFTVNGTGATPNGGVTATITAPDTTKTSAHTTADGKGNFSFGPFTEPAAGIYSEVDVDDQSGNSTVAFSWTISSTSVPAVTALSPTTMNPDNTTHQLTIYGSNFAAGNVVQVNYTGSGGWVDARGNPPSISPPSQMTIGINPGSSADTIYVRVCQSATQETASTCSSGTQSISVTAAAPSVSSISPTSMAADNTTHQLTIYGSNFAAGNVVQVNYTGSGGWVDARGNPPSISPPSQMTIGINPGSSADTIYVRVCQSATQETASTCSSGTQSISVTAAAPSVSSISPTSMAADNTTHQLTIYGSNFAAGNVVQVNYTGSGGWVDARGNPPSISPPSQMTIGINPGSSADTIYVRVCQSATQETASTCSSGTQSISVN</sequence>
<gene>
    <name evidence="1" type="ORF">MOP44_04740</name>
</gene>
<evidence type="ECO:0000313" key="1">
    <source>
        <dbReference type="EMBL" id="UWZ85250.1"/>
    </source>
</evidence>
<keyword evidence="2" id="KW-1185">Reference proteome</keyword>
<name>A0A9J7BU32_9BACT</name>
<evidence type="ECO:0008006" key="3">
    <source>
        <dbReference type="Google" id="ProtNLM"/>
    </source>
</evidence>
<organism evidence="1 2">
    <name type="scientific">Occallatibacter riparius</name>
    <dbReference type="NCBI Taxonomy" id="1002689"/>
    <lineage>
        <taxon>Bacteria</taxon>
        <taxon>Pseudomonadati</taxon>
        <taxon>Acidobacteriota</taxon>
        <taxon>Terriglobia</taxon>
        <taxon>Terriglobales</taxon>
        <taxon>Acidobacteriaceae</taxon>
        <taxon>Occallatibacter</taxon>
    </lineage>
</organism>
<dbReference type="Proteomes" id="UP001059380">
    <property type="component" value="Chromosome"/>
</dbReference>
<accession>A0A9J7BU32</accession>
<protein>
    <recommendedName>
        <fullName evidence="3">IPT/TIG domain-containing protein</fullName>
    </recommendedName>
</protein>
<dbReference type="EMBL" id="CP093313">
    <property type="protein sequence ID" value="UWZ85250.1"/>
    <property type="molecule type" value="Genomic_DNA"/>
</dbReference>
<dbReference type="RefSeq" id="WP_260794768.1">
    <property type="nucleotide sequence ID" value="NZ_CP093313.1"/>
</dbReference>
<dbReference type="AlphaFoldDB" id="A0A9J7BU32"/>
<proteinExistence type="predicted"/>
<dbReference type="KEGG" id="orp:MOP44_04740"/>
<evidence type="ECO:0000313" key="2">
    <source>
        <dbReference type="Proteomes" id="UP001059380"/>
    </source>
</evidence>